<keyword evidence="2" id="KW-0805">Transcription regulation</keyword>
<dbReference type="OrthoDB" id="21449at2759"/>
<evidence type="ECO:0000256" key="7">
    <source>
        <dbReference type="SAM" id="MobiDB-lite"/>
    </source>
</evidence>
<dbReference type="GO" id="GO:0006357">
    <property type="term" value="P:regulation of transcription by RNA polymerase II"/>
    <property type="evidence" value="ECO:0007669"/>
    <property type="project" value="TreeGrafter"/>
</dbReference>
<dbReference type="InterPro" id="IPR018359">
    <property type="entry name" value="Bromodomain_CS"/>
</dbReference>
<evidence type="ECO:0000313" key="9">
    <source>
        <dbReference type="EMBL" id="RKP09384.1"/>
    </source>
</evidence>
<evidence type="ECO:0000256" key="6">
    <source>
        <dbReference type="PROSITE-ProRule" id="PRU00035"/>
    </source>
</evidence>
<evidence type="ECO:0000256" key="4">
    <source>
        <dbReference type="ARBA" id="ARBA00023163"/>
    </source>
</evidence>
<feature type="region of interest" description="Disordered" evidence="7">
    <location>
        <begin position="691"/>
        <end position="754"/>
    </location>
</feature>
<dbReference type="GO" id="GO:0006325">
    <property type="term" value="P:chromatin organization"/>
    <property type="evidence" value="ECO:0007669"/>
    <property type="project" value="UniProtKB-ARBA"/>
</dbReference>
<feature type="compositionally biased region" description="Basic residues" evidence="7">
    <location>
        <begin position="1201"/>
        <end position="1212"/>
    </location>
</feature>
<evidence type="ECO:0000256" key="3">
    <source>
        <dbReference type="ARBA" id="ARBA00023117"/>
    </source>
</evidence>
<dbReference type="AlphaFoldDB" id="A0A4P9XT93"/>
<feature type="region of interest" description="Disordered" evidence="7">
    <location>
        <begin position="266"/>
        <end position="301"/>
    </location>
</feature>
<dbReference type="InterPro" id="IPR037782">
    <property type="entry name" value="Spt7"/>
</dbReference>
<protein>
    <recommendedName>
        <fullName evidence="8">Bromo domain-containing protein</fullName>
    </recommendedName>
</protein>
<dbReference type="PANTHER" id="PTHR47343:SF1">
    <property type="entry name" value="TRANSCRIPTIONAL ACTIVATOR SPT7"/>
    <property type="match status" value="1"/>
</dbReference>
<feature type="compositionally biased region" description="Low complexity" evidence="7">
    <location>
        <begin position="1239"/>
        <end position="1250"/>
    </location>
</feature>
<dbReference type="GO" id="GO:0005198">
    <property type="term" value="F:structural molecule activity"/>
    <property type="evidence" value="ECO:0007669"/>
    <property type="project" value="TreeGrafter"/>
</dbReference>
<keyword evidence="3 6" id="KW-0103">Bromodomain</keyword>
<dbReference type="Pfam" id="PF07524">
    <property type="entry name" value="Bromo_TP"/>
    <property type="match status" value="1"/>
</dbReference>
<proteinExistence type="predicted"/>
<dbReference type="InterPro" id="IPR036427">
    <property type="entry name" value="Bromodomain-like_sf"/>
</dbReference>
<comment type="subcellular location">
    <subcellularLocation>
        <location evidence="1">Nucleus</location>
    </subcellularLocation>
</comment>
<sequence length="1258" mass="135562">MHAETGARLARASATVLPQGKVLLEDRVYAAAQALEQADGWRTYLACDELRRVQRALRTRDDWDAFMRFARSDDPDEENSLPADTAPEKILSTAPLDGGSTAAAHGDAIVETGTAALSGNAGDAGAKQAAAAATVTVVTAETDDARPQTAGKTLDGPSGEAVAASVAMTSAERQLAAIATACRARQVLFDQIVSELMPTRPCCDSVLAKGAFRILARDLPAVPTSLAPETDAKAKDAMMLGAPTDDKATVQAPVALAVRNRLRDTADDDDYDFDEEEAPEATTAAAAEGSADTRLNASSQAVPVPESGAVNTVAGDTGDAVNDAAPTSAKVVVAAVQEDRAEKEEEKVAAELRPFARYYFSLEEDVDVLAQHTELMRQSGQEIPGDGTNAGLGELATLAAKTAGNAEAGGSTSERDEHEATQNGPLSGKILSVFGSAGIVHMTHLLTAIDGNRSAISLTDWEIRSLLRDVRPRRSKWASDDKVNQEELYEAIEHALDQLRGYKPYSTPFLTKVSRRDAPDYYDVIKKPMDFGTIAKKMKELRYQGKQEFVDDIMQIYKNCFEYNTEPGNIYRKSALMMQKKTEKLMLLVPDLVVRDRAEVEAEEERAGEEQMEEARRRKDSALKMNGLHQLTPTACSSPQLNYDSSTPMADSESVSARPTPLNGSTHGAENAMVALKRKMHGGLALNGAISGSGENDPATLSLRGPTINGIDTGNSTPMDVDSATQEGASLEPSLTEDTEEDTAGSASPGLPETMVKEDVITTAWRSVTMAERARIQLFRKQSCSAPFAEQAALLRAEDLMQKFDNWQQHHDRLMQILPAPAPTAALTHDLAKSGARDERAPGSQTGTADRAKFLPEYALSAGIPELPPLAGRACSSELFRFDVINRELAERPRLSAYASCQLPRDGLTVVIDESIQELKGIRATHAKILALKQNVTLADVASTDTQDHEDLTAVADDASIADTVPTLSDEGAFSMLERVSAKLAAHSGFECMTPEALCVLTESAADYFLNLGKCLRSYLDTYSKEMSYEEIILHTLHENGVDDTQVLESYVNEHVQRNSTKLKEVGRRLRNTHQELVAAAEGLQGEGVADIEADQFTTGDVFAELEDDYLGLRELGLESELRLSSLKIPARLWRGRSGANGDGNGSNNVNADSGASRLPYPPPPLFAPVRAVEGQIGMLRDFFTRKLAESPLLLDEFLPKTKKKAPRKRPTRPSQAPAAESTATQQKKRQKTEHGQSAEAATQAATPAAGDEDGDDE</sequence>
<dbReference type="Gene3D" id="1.10.20.10">
    <property type="entry name" value="Histone, subunit A"/>
    <property type="match status" value="1"/>
</dbReference>
<dbReference type="Proteomes" id="UP000271241">
    <property type="component" value="Unassembled WGS sequence"/>
</dbReference>
<name>A0A4P9XT93_9FUNG</name>
<reference evidence="10" key="1">
    <citation type="journal article" date="2018" name="Nat. Microbiol.">
        <title>Leveraging single-cell genomics to expand the fungal tree of life.</title>
        <authorList>
            <person name="Ahrendt S.R."/>
            <person name="Quandt C.A."/>
            <person name="Ciobanu D."/>
            <person name="Clum A."/>
            <person name="Salamov A."/>
            <person name="Andreopoulos B."/>
            <person name="Cheng J.F."/>
            <person name="Woyke T."/>
            <person name="Pelin A."/>
            <person name="Henrissat B."/>
            <person name="Reynolds N.K."/>
            <person name="Benny G.L."/>
            <person name="Smith M.E."/>
            <person name="James T.Y."/>
            <person name="Grigoriev I.V."/>
        </authorList>
    </citation>
    <scope>NUCLEOTIDE SEQUENCE [LARGE SCALE GENOMIC DNA]</scope>
    <source>
        <strain evidence="10">RSA 1356</strain>
    </source>
</reference>
<evidence type="ECO:0000259" key="8">
    <source>
        <dbReference type="PROSITE" id="PS50014"/>
    </source>
</evidence>
<dbReference type="GO" id="GO:0046982">
    <property type="term" value="F:protein heterodimerization activity"/>
    <property type="evidence" value="ECO:0007669"/>
    <property type="project" value="InterPro"/>
</dbReference>
<keyword evidence="10" id="KW-1185">Reference proteome</keyword>
<evidence type="ECO:0000256" key="2">
    <source>
        <dbReference type="ARBA" id="ARBA00023015"/>
    </source>
</evidence>
<dbReference type="PROSITE" id="PS00633">
    <property type="entry name" value="BROMODOMAIN_1"/>
    <property type="match status" value="1"/>
</dbReference>
<dbReference type="CDD" id="cd22927">
    <property type="entry name" value="HFD_SPT7"/>
    <property type="match status" value="1"/>
</dbReference>
<keyword evidence="5" id="KW-0539">Nucleus</keyword>
<dbReference type="GO" id="GO:0046695">
    <property type="term" value="C:SLIK (SAGA-like) complex"/>
    <property type="evidence" value="ECO:0007669"/>
    <property type="project" value="InterPro"/>
</dbReference>
<gene>
    <name evidence="9" type="ORF">THASP1DRAFT_28834</name>
</gene>
<dbReference type="GO" id="GO:0000124">
    <property type="term" value="C:SAGA complex"/>
    <property type="evidence" value="ECO:0007669"/>
    <property type="project" value="InterPro"/>
</dbReference>
<dbReference type="PRINTS" id="PR00503">
    <property type="entry name" value="BROMODOMAIN"/>
</dbReference>
<keyword evidence="4" id="KW-0804">Transcription</keyword>
<evidence type="ECO:0000313" key="10">
    <source>
        <dbReference type="Proteomes" id="UP000271241"/>
    </source>
</evidence>
<dbReference type="STRING" id="78915.A0A4P9XT93"/>
<dbReference type="PANTHER" id="PTHR47343">
    <property type="entry name" value="TRANSCRIPTIONAL ACTIVATOR SPT7"/>
    <property type="match status" value="1"/>
</dbReference>
<evidence type="ECO:0000256" key="5">
    <source>
        <dbReference type="ARBA" id="ARBA00023242"/>
    </source>
</evidence>
<evidence type="ECO:0000256" key="1">
    <source>
        <dbReference type="ARBA" id="ARBA00004123"/>
    </source>
</evidence>
<organism evidence="9 10">
    <name type="scientific">Thamnocephalis sphaerospora</name>
    <dbReference type="NCBI Taxonomy" id="78915"/>
    <lineage>
        <taxon>Eukaryota</taxon>
        <taxon>Fungi</taxon>
        <taxon>Fungi incertae sedis</taxon>
        <taxon>Zoopagomycota</taxon>
        <taxon>Zoopagomycotina</taxon>
        <taxon>Zoopagomycetes</taxon>
        <taxon>Zoopagales</taxon>
        <taxon>Sigmoideomycetaceae</taxon>
        <taxon>Thamnocephalis</taxon>
    </lineage>
</organism>
<feature type="region of interest" description="Disordered" evidence="7">
    <location>
        <begin position="1199"/>
        <end position="1258"/>
    </location>
</feature>
<dbReference type="PROSITE" id="PS50014">
    <property type="entry name" value="BROMODOMAIN_2"/>
    <property type="match status" value="1"/>
</dbReference>
<dbReference type="SUPFAM" id="SSF47370">
    <property type="entry name" value="Bromodomain"/>
    <property type="match status" value="1"/>
</dbReference>
<feature type="domain" description="Bromo" evidence="8">
    <location>
        <begin position="501"/>
        <end position="571"/>
    </location>
</feature>
<dbReference type="Gene3D" id="1.20.920.10">
    <property type="entry name" value="Bromodomain-like"/>
    <property type="match status" value="1"/>
</dbReference>
<feature type="region of interest" description="Disordered" evidence="7">
    <location>
        <begin position="1135"/>
        <end position="1162"/>
    </location>
</feature>
<feature type="compositionally biased region" description="Polar residues" evidence="7">
    <location>
        <begin position="710"/>
        <end position="728"/>
    </location>
</feature>
<dbReference type="Pfam" id="PF00439">
    <property type="entry name" value="Bromodomain"/>
    <property type="match status" value="1"/>
</dbReference>
<dbReference type="GO" id="GO:0005634">
    <property type="term" value="C:nucleus"/>
    <property type="evidence" value="ECO:0007669"/>
    <property type="project" value="UniProtKB-SubCell"/>
</dbReference>
<dbReference type="InterPro" id="IPR001487">
    <property type="entry name" value="Bromodomain"/>
</dbReference>
<accession>A0A4P9XT93</accession>
<dbReference type="InterPro" id="IPR006565">
    <property type="entry name" value="BTP"/>
</dbReference>
<dbReference type="SMART" id="SM00297">
    <property type="entry name" value="BROMO"/>
    <property type="match status" value="1"/>
</dbReference>
<dbReference type="InterPro" id="IPR009072">
    <property type="entry name" value="Histone-fold"/>
</dbReference>
<feature type="compositionally biased region" description="Acidic residues" evidence="7">
    <location>
        <begin position="266"/>
        <end position="279"/>
    </location>
</feature>
<dbReference type="EMBL" id="KZ992518">
    <property type="protein sequence ID" value="RKP09384.1"/>
    <property type="molecule type" value="Genomic_DNA"/>
</dbReference>
<feature type="compositionally biased region" description="Low complexity" evidence="7">
    <location>
        <begin position="1146"/>
        <end position="1159"/>
    </location>
</feature>
<feature type="region of interest" description="Disordered" evidence="7">
    <location>
        <begin position="403"/>
        <end position="425"/>
    </location>
</feature>
<feature type="region of interest" description="Disordered" evidence="7">
    <location>
        <begin position="629"/>
        <end position="667"/>
    </location>
</feature>